<dbReference type="CDD" id="cd08422">
    <property type="entry name" value="PBP2_CrgA_like"/>
    <property type="match status" value="1"/>
</dbReference>
<keyword evidence="4" id="KW-0804">Transcription</keyword>
<dbReference type="InterPro" id="IPR036390">
    <property type="entry name" value="WH_DNA-bd_sf"/>
</dbReference>
<sequence>MKRMNDLATGADRLDLLRTFLRIVDAGSLSAAAVQLGTTQPTVSRRLQALERQLGLRLLQRSTHGLQLTEDGLRCQRHAQRVVDEWESLQAELHGEPETLRGRLRVMVPHAFGQAQLLPTMLAFLAQHPQLSLEWILEDRRPDFIAEGIDCAVRVGPVDEPRMVALPLAEVPRIVVAAPSLVQATAISTPEQAQALPWISLVTYYRERLLLHDAQGRAHTLSISPRLLSDNLFVVQQAARAGLGAAVVSAWLVADDLAQGRLVQLLPDWQAPALPVHVVFPAARQQPPRLRAFIDAMKAALPQLHGMRPAPR</sequence>
<dbReference type="Pfam" id="PF00126">
    <property type="entry name" value="HTH_1"/>
    <property type="match status" value="1"/>
</dbReference>
<evidence type="ECO:0000313" key="6">
    <source>
        <dbReference type="EMBL" id="CAQ46349.1"/>
    </source>
</evidence>
<dbReference type="Gene3D" id="1.10.10.10">
    <property type="entry name" value="Winged helix-like DNA-binding domain superfamily/Winged helix DNA-binding domain"/>
    <property type="match status" value="1"/>
</dbReference>
<keyword evidence="3" id="KW-0238">DNA-binding</keyword>
<dbReference type="AlphaFoldDB" id="B2FIH5"/>
<dbReference type="PROSITE" id="PS50931">
    <property type="entry name" value="HTH_LYSR"/>
    <property type="match status" value="1"/>
</dbReference>
<dbReference type="eggNOG" id="COG0583">
    <property type="taxonomic scope" value="Bacteria"/>
</dbReference>
<accession>B2FIH5</accession>
<evidence type="ECO:0000256" key="3">
    <source>
        <dbReference type="ARBA" id="ARBA00023125"/>
    </source>
</evidence>
<dbReference type="GO" id="GO:0006351">
    <property type="term" value="P:DNA-templated transcription"/>
    <property type="evidence" value="ECO:0007669"/>
    <property type="project" value="TreeGrafter"/>
</dbReference>
<dbReference type="InterPro" id="IPR036388">
    <property type="entry name" value="WH-like_DNA-bd_sf"/>
</dbReference>
<evidence type="ECO:0000259" key="5">
    <source>
        <dbReference type="PROSITE" id="PS50931"/>
    </source>
</evidence>
<dbReference type="PANTHER" id="PTHR30537">
    <property type="entry name" value="HTH-TYPE TRANSCRIPTIONAL REGULATOR"/>
    <property type="match status" value="1"/>
</dbReference>
<dbReference type="FunFam" id="1.10.10.10:FF:000001">
    <property type="entry name" value="LysR family transcriptional regulator"/>
    <property type="match status" value="1"/>
</dbReference>
<dbReference type="PRINTS" id="PR00039">
    <property type="entry name" value="HTHLYSR"/>
</dbReference>
<name>B2FIH5_STRMK</name>
<gene>
    <name evidence="6" type="ordered locus">Smlt2893</name>
</gene>
<keyword evidence="7" id="KW-1185">Reference proteome</keyword>
<dbReference type="InterPro" id="IPR005119">
    <property type="entry name" value="LysR_subst-bd"/>
</dbReference>
<evidence type="ECO:0000256" key="4">
    <source>
        <dbReference type="ARBA" id="ARBA00023163"/>
    </source>
</evidence>
<dbReference type="EMBL" id="AM743169">
    <property type="protein sequence ID" value="CAQ46349.1"/>
    <property type="molecule type" value="Genomic_DNA"/>
</dbReference>
<feature type="domain" description="HTH lysR-type" evidence="5">
    <location>
        <begin position="12"/>
        <end position="69"/>
    </location>
</feature>
<dbReference type="InterPro" id="IPR000847">
    <property type="entry name" value="LysR_HTH_N"/>
</dbReference>
<proteinExistence type="inferred from homology"/>
<evidence type="ECO:0000256" key="1">
    <source>
        <dbReference type="ARBA" id="ARBA00009437"/>
    </source>
</evidence>
<reference evidence="6 7" key="1">
    <citation type="journal article" date="2008" name="Genome Biol.">
        <title>The complete genome, comparative and functional analysis of Stenotrophomonas maltophilia reveals an organism heavily shielded by drug resistance determinants.</title>
        <authorList>
            <person name="Crossman L.C."/>
            <person name="Gould V.C."/>
            <person name="Dow J.M."/>
            <person name="Vernikos G.S."/>
            <person name="Okazaki A."/>
            <person name="Sebaihia M."/>
            <person name="Saunders D."/>
            <person name="Arrowsmith C."/>
            <person name="Carver T."/>
            <person name="Peters N."/>
            <person name="Adlem E."/>
            <person name="Kerhornou A."/>
            <person name="Lord A."/>
            <person name="Murphy L."/>
            <person name="Seeger K."/>
            <person name="Squares R."/>
            <person name="Rutter S."/>
            <person name="Quail M.A."/>
            <person name="Rajandream M.A."/>
            <person name="Harris D."/>
            <person name="Churcher C."/>
            <person name="Bentley S.D."/>
            <person name="Parkhill J."/>
            <person name="Thomson N.R."/>
            <person name="Avison M.B."/>
        </authorList>
    </citation>
    <scope>NUCLEOTIDE SEQUENCE [LARGE SCALE GENOMIC DNA]</scope>
    <source>
        <strain evidence="6 7">K279a</strain>
    </source>
</reference>
<protein>
    <submittedName>
        <fullName evidence="6">LysR family transcriptional regulator</fullName>
    </submittedName>
</protein>
<dbReference type="GO" id="GO:0043565">
    <property type="term" value="F:sequence-specific DNA binding"/>
    <property type="evidence" value="ECO:0007669"/>
    <property type="project" value="TreeGrafter"/>
</dbReference>
<dbReference type="SUPFAM" id="SSF53850">
    <property type="entry name" value="Periplasmic binding protein-like II"/>
    <property type="match status" value="1"/>
</dbReference>
<dbReference type="Proteomes" id="UP000008840">
    <property type="component" value="Chromosome"/>
</dbReference>
<evidence type="ECO:0000256" key="2">
    <source>
        <dbReference type="ARBA" id="ARBA00023015"/>
    </source>
</evidence>
<dbReference type="Gene3D" id="3.40.190.290">
    <property type="match status" value="1"/>
</dbReference>
<comment type="similarity">
    <text evidence="1">Belongs to the LysR transcriptional regulatory family.</text>
</comment>
<evidence type="ECO:0000313" key="7">
    <source>
        <dbReference type="Proteomes" id="UP000008840"/>
    </source>
</evidence>
<dbReference type="HOGENOM" id="CLU_039613_16_2_6"/>
<dbReference type="SUPFAM" id="SSF46785">
    <property type="entry name" value="Winged helix' DNA-binding domain"/>
    <property type="match status" value="1"/>
</dbReference>
<dbReference type="KEGG" id="sml:Smlt2893"/>
<dbReference type="EnsemblBacteria" id="CAQ46349">
    <property type="protein sequence ID" value="CAQ46349"/>
    <property type="gene ID" value="Smlt2893"/>
</dbReference>
<organism evidence="6 7">
    <name type="scientific">Stenotrophomonas maltophilia (strain K279a)</name>
    <dbReference type="NCBI Taxonomy" id="522373"/>
    <lineage>
        <taxon>Bacteria</taxon>
        <taxon>Pseudomonadati</taxon>
        <taxon>Pseudomonadota</taxon>
        <taxon>Gammaproteobacteria</taxon>
        <taxon>Lysobacterales</taxon>
        <taxon>Lysobacteraceae</taxon>
        <taxon>Stenotrophomonas</taxon>
        <taxon>Stenotrophomonas maltophilia group</taxon>
    </lineage>
</organism>
<dbReference type="Pfam" id="PF03466">
    <property type="entry name" value="LysR_substrate"/>
    <property type="match status" value="1"/>
</dbReference>
<keyword evidence="2" id="KW-0805">Transcription regulation</keyword>
<dbReference type="GO" id="GO:0003700">
    <property type="term" value="F:DNA-binding transcription factor activity"/>
    <property type="evidence" value="ECO:0007669"/>
    <property type="project" value="InterPro"/>
</dbReference>
<dbReference type="PANTHER" id="PTHR30537:SF30">
    <property type="entry name" value="TRANSCRIPTIONAL REGULATOR-RELATED"/>
    <property type="match status" value="1"/>
</dbReference>
<dbReference type="InterPro" id="IPR058163">
    <property type="entry name" value="LysR-type_TF_proteobact-type"/>
</dbReference>